<reference evidence="5 6" key="1">
    <citation type="submission" date="2014-07" db="EMBL/GenBank/DDBJ databases">
        <title>Methanogenic archaea and the global carbon cycle.</title>
        <authorList>
            <person name="Henriksen J.R."/>
            <person name="Luke J."/>
            <person name="Reinhart S."/>
            <person name="Benedict M.N."/>
            <person name="Youngblut N.D."/>
            <person name="Metcalf M.E."/>
            <person name="Whitaker R.J."/>
            <person name="Metcalf W.W."/>
        </authorList>
    </citation>
    <scope>NUCLEOTIDE SEQUENCE [LARGE SCALE GENOMIC DNA]</scope>
    <source>
        <strain evidence="5 6">Wiesmoor</strain>
    </source>
</reference>
<dbReference type="KEGG" id="mbw:MSBRW_1892"/>
<evidence type="ECO:0000256" key="2">
    <source>
        <dbReference type="SAM" id="Phobius"/>
    </source>
</evidence>
<feature type="domain" description="Predicted membrane protein YciQ-like C-terminal" evidence="4">
    <location>
        <begin position="304"/>
        <end position="615"/>
    </location>
</feature>
<gene>
    <name evidence="5" type="ORF">MSBRW_1892</name>
</gene>
<dbReference type="InterPro" id="IPR018702">
    <property type="entry name" value="DUF2207"/>
</dbReference>
<organism evidence="5 6">
    <name type="scientific">Methanosarcina barkeri str. Wiesmoor</name>
    <dbReference type="NCBI Taxonomy" id="1434109"/>
    <lineage>
        <taxon>Archaea</taxon>
        <taxon>Methanobacteriati</taxon>
        <taxon>Methanobacteriota</taxon>
        <taxon>Stenosarchaea group</taxon>
        <taxon>Methanomicrobia</taxon>
        <taxon>Methanosarcinales</taxon>
        <taxon>Methanosarcinaceae</taxon>
        <taxon>Methanosarcina</taxon>
    </lineage>
</organism>
<feature type="transmembrane region" description="Helical" evidence="2">
    <location>
        <begin position="272"/>
        <end position="290"/>
    </location>
</feature>
<dbReference type="PATRIC" id="fig|1434109.4.peg.2418"/>
<evidence type="ECO:0000313" key="6">
    <source>
        <dbReference type="Proteomes" id="UP000033038"/>
    </source>
</evidence>
<evidence type="ECO:0000259" key="3">
    <source>
        <dbReference type="Pfam" id="PF09972"/>
    </source>
</evidence>
<sequence length="675" mass="76246">MEFLDASCEAVIEASLNSALLKTILSKAILSKTVLLKTILLLLFALCLVSSASAKYSLEGAETNIIVNASGTAHVEESVSYAFDGDYIDIHRELKALPGGSIRNVKGRCSDKACKLRVESIPEGYRLIGKLSDPTPEKLTLFISYDYYGAVKFHRDVSEFSYKLWGGEWEKPLKSFKGNVMLPVKNESEIRYWIHPVAYTQEVNIENNVISLRTGEIPSTQWYEIRAVFPRIAFSGFSPVKVDDAGGLENILTTEYVYQQKNLILNSLYRKTFLFALFVLAFPLLIYYIYGREQKIFYEKISETEVPDNSKPVVVNAIVMGNMGIPTIDGFTATVMDLVNRGYISLRNLKPEEIGSSHTSESDSSHTPESDSSHTLESYSSDTPESDFPQKPELDSSHTPESDSSQKSKSESIDFMVELLNNEIYSEAEGSLSELENFEKDVLYLLKTHASEGKISWKKLEKELQNGKSFHQFLTSWNRKVQTYTEFDKYFQFTGNVYMYWFARTILMASIVYYILISGFFPTKTFPLASKINVMTSLIGIFGFVIIRFSGMLITIFGHWTPEGSLYYKQCDNFKKYLTDLPALKEHSPESIETWDSYLVYAISLGIAKELLQNMSLVVPSEQLRESRFYPISSSYSRSERSCGNSSLSSCSGDLNREDNIEDNIEEDNIDGGSG</sequence>
<dbReference type="HOGENOM" id="CLU_026556_1_0_2"/>
<evidence type="ECO:0000313" key="5">
    <source>
        <dbReference type="EMBL" id="AKB51145.1"/>
    </source>
</evidence>
<dbReference type="Proteomes" id="UP000033038">
    <property type="component" value="Chromosome"/>
</dbReference>
<dbReference type="AlphaFoldDB" id="A0A0E3QJY4"/>
<feature type="domain" description="DUF2207" evidence="3">
    <location>
        <begin position="59"/>
        <end position="229"/>
    </location>
</feature>
<feature type="compositionally biased region" description="Basic and acidic residues" evidence="1">
    <location>
        <begin position="388"/>
        <end position="410"/>
    </location>
</feature>
<keyword evidence="2" id="KW-0812">Transmembrane</keyword>
<dbReference type="InterPro" id="IPR048389">
    <property type="entry name" value="YciQ-like_C"/>
</dbReference>
<feature type="region of interest" description="Disordered" evidence="1">
    <location>
        <begin position="354"/>
        <end position="410"/>
    </location>
</feature>
<dbReference type="Pfam" id="PF20990">
    <property type="entry name" value="DUF2207_C"/>
    <property type="match status" value="1"/>
</dbReference>
<evidence type="ECO:0008006" key="7">
    <source>
        <dbReference type="Google" id="ProtNLM"/>
    </source>
</evidence>
<name>A0A0E3QJY4_METBA</name>
<feature type="transmembrane region" description="Helical" evidence="2">
    <location>
        <begin position="497"/>
        <end position="517"/>
    </location>
</feature>
<dbReference type="GeneID" id="24823390"/>
<evidence type="ECO:0000259" key="4">
    <source>
        <dbReference type="Pfam" id="PF20990"/>
    </source>
</evidence>
<feature type="compositionally biased region" description="Basic and acidic residues" evidence="1">
    <location>
        <begin position="354"/>
        <end position="374"/>
    </location>
</feature>
<feature type="transmembrane region" description="Helical" evidence="2">
    <location>
        <begin position="537"/>
        <end position="560"/>
    </location>
</feature>
<dbReference type="EMBL" id="CP009526">
    <property type="protein sequence ID" value="AKB51145.1"/>
    <property type="molecule type" value="Genomic_DNA"/>
</dbReference>
<dbReference type="Pfam" id="PF09972">
    <property type="entry name" value="DUF2207"/>
    <property type="match status" value="1"/>
</dbReference>
<feature type="region of interest" description="Disordered" evidence="1">
    <location>
        <begin position="636"/>
        <end position="675"/>
    </location>
</feature>
<feature type="compositionally biased region" description="Low complexity" evidence="1">
    <location>
        <begin position="636"/>
        <end position="654"/>
    </location>
</feature>
<proteinExistence type="predicted"/>
<protein>
    <recommendedName>
        <fullName evidence="7">DUF2207 domain-containing protein</fullName>
    </recommendedName>
</protein>
<accession>A0A0E3QJY4</accession>
<keyword evidence="2" id="KW-1133">Transmembrane helix</keyword>
<keyword evidence="2" id="KW-0472">Membrane</keyword>
<evidence type="ECO:0000256" key="1">
    <source>
        <dbReference type="SAM" id="MobiDB-lite"/>
    </source>
</evidence>
<feature type="compositionally biased region" description="Acidic residues" evidence="1">
    <location>
        <begin position="660"/>
        <end position="675"/>
    </location>
</feature>
<dbReference type="RefSeq" id="WP_011307783.1">
    <property type="nucleotide sequence ID" value="NZ_CP009526.1"/>
</dbReference>